<evidence type="ECO:0000313" key="2">
    <source>
        <dbReference type="Proteomes" id="UP000608754"/>
    </source>
</evidence>
<dbReference type="Proteomes" id="UP000608754">
    <property type="component" value="Unassembled WGS sequence"/>
</dbReference>
<accession>A0A8J7FVD4</accession>
<sequence>MFPKEELLKIPETLVQEEPASDVFHNPLAVVPEAGAETIYALLLSNA</sequence>
<dbReference type="RefSeq" id="WP_194181677.1">
    <property type="nucleotide sequence ID" value="NZ_JADGIK010000001.1"/>
</dbReference>
<evidence type="ECO:0000313" key="1">
    <source>
        <dbReference type="EMBL" id="MBF0596148.1"/>
    </source>
</evidence>
<dbReference type="EMBL" id="JADGIK010000001">
    <property type="protein sequence ID" value="MBF0596148.1"/>
    <property type="molecule type" value="Genomic_DNA"/>
</dbReference>
<protein>
    <submittedName>
        <fullName evidence="1">Uncharacterized protein</fullName>
    </submittedName>
</protein>
<keyword evidence="2" id="KW-1185">Reference proteome</keyword>
<organism evidence="1 2">
    <name type="scientific">Faecalibacter rhinopitheci</name>
    <dbReference type="NCBI Taxonomy" id="2779678"/>
    <lineage>
        <taxon>Bacteria</taxon>
        <taxon>Pseudomonadati</taxon>
        <taxon>Bacteroidota</taxon>
        <taxon>Flavobacteriia</taxon>
        <taxon>Flavobacteriales</taxon>
        <taxon>Weeksellaceae</taxon>
        <taxon>Faecalibacter</taxon>
    </lineage>
</organism>
<comment type="caution">
    <text evidence="1">The sequence shown here is derived from an EMBL/GenBank/DDBJ whole genome shotgun (WGS) entry which is preliminary data.</text>
</comment>
<reference evidence="1" key="1">
    <citation type="submission" date="2020-10" db="EMBL/GenBank/DDBJ databases">
        <authorList>
            <person name="Lu T."/>
            <person name="Wang Q."/>
            <person name="Han X."/>
        </authorList>
    </citation>
    <scope>NUCLEOTIDE SEQUENCE</scope>
    <source>
        <strain evidence="1">WQ 117</strain>
    </source>
</reference>
<proteinExistence type="predicted"/>
<gene>
    <name evidence="1" type="ORF">IM532_01510</name>
</gene>
<name>A0A8J7FVD4_9FLAO</name>
<dbReference type="AlphaFoldDB" id="A0A8J7FVD4"/>